<protein>
    <recommendedName>
        <fullName evidence="3">Lipoprotein</fullName>
    </recommendedName>
</protein>
<name>A0ABV5HFQ2_9FLAO</name>
<organism evidence="1 2">
    <name type="scientific">Flavobacterium gyeonganense</name>
    <dbReference type="NCBI Taxonomy" id="1310418"/>
    <lineage>
        <taxon>Bacteria</taxon>
        <taxon>Pseudomonadati</taxon>
        <taxon>Bacteroidota</taxon>
        <taxon>Flavobacteriia</taxon>
        <taxon>Flavobacteriales</taxon>
        <taxon>Flavobacteriaceae</taxon>
        <taxon>Flavobacterium</taxon>
    </lineage>
</organism>
<evidence type="ECO:0000313" key="1">
    <source>
        <dbReference type="EMBL" id="MFB9110729.1"/>
    </source>
</evidence>
<comment type="caution">
    <text evidence="1">The sequence shown here is derived from an EMBL/GenBank/DDBJ whole genome shotgun (WGS) entry which is preliminary data.</text>
</comment>
<evidence type="ECO:0000313" key="2">
    <source>
        <dbReference type="Proteomes" id="UP001589562"/>
    </source>
</evidence>
<keyword evidence="2" id="KW-1185">Reference proteome</keyword>
<dbReference type="EMBL" id="JBHMFE010000046">
    <property type="protein sequence ID" value="MFB9110729.1"/>
    <property type="molecule type" value="Genomic_DNA"/>
</dbReference>
<dbReference type="RefSeq" id="WP_278010578.1">
    <property type="nucleotide sequence ID" value="NZ_CP121112.1"/>
</dbReference>
<gene>
    <name evidence="1" type="ORF">ACFFVK_19260</name>
</gene>
<dbReference type="PROSITE" id="PS51257">
    <property type="entry name" value="PROKAR_LIPOPROTEIN"/>
    <property type="match status" value="1"/>
</dbReference>
<evidence type="ECO:0008006" key="3">
    <source>
        <dbReference type="Google" id="ProtNLM"/>
    </source>
</evidence>
<sequence length="138" mass="16013">MRYKDMILKTSKIVFTVLALLVVISCKNTKQKLQEYVVAYNKEAVHFKADDVTLTTARGYINDNKIELRFETDLQQNETNKKNAEASFPLLLKQMIKKNQIPKELIDEGVLFHVYFLADDNTVFVHEILNKEGLSKFL</sequence>
<reference evidence="1 2" key="1">
    <citation type="submission" date="2024-09" db="EMBL/GenBank/DDBJ databases">
        <authorList>
            <person name="Sun Q."/>
            <person name="Mori K."/>
        </authorList>
    </citation>
    <scope>NUCLEOTIDE SEQUENCE [LARGE SCALE GENOMIC DNA]</scope>
    <source>
        <strain evidence="1 2">CECT 8365</strain>
    </source>
</reference>
<accession>A0ABV5HFQ2</accession>
<proteinExistence type="predicted"/>
<dbReference type="Proteomes" id="UP001589562">
    <property type="component" value="Unassembled WGS sequence"/>
</dbReference>